<comment type="function">
    <text evidence="9 10">This protein specifically catalyzes the removal of signal peptides from prolipoproteins.</text>
</comment>
<evidence type="ECO:0000256" key="1">
    <source>
        <dbReference type="ARBA" id="ARBA00006139"/>
    </source>
</evidence>
<evidence type="ECO:0000256" key="4">
    <source>
        <dbReference type="ARBA" id="ARBA00022692"/>
    </source>
</evidence>
<gene>
    <name evidence="9 12" type="primary">lspA</name>
    <name evidence="12" type="ORF">ENO59_01990</name>
</gene>
<keyword evidence="6 9" id="KW-0378">Hydrolase</keyword>
<protein>
    <recommendedName>
        <fullName evidence="9">Lipoprotein signal peptidase</fullName>
        <ecNumber evidence="9">3.4.23.36</ecNumber>
    </recommendedName>
    <alternativeName>
        <fullName evidence="9">Prolipoprotein signal peptidase</fullName>
    </alternativeName>
    <alternativeName>
        <fullName evidence="9">Signal peptidase II</fullName>
        <shortName evidence="9">SPase II</shortName>
    </alternativeName>
</protein>
<dbReference type="GO" id="GO:0005886">
    <property type="term" value="C:plasma membrane"/>
    <property type="evidence" value="ECO:0007669"/>
    <property type="project" value="UniProtKB-SubCell"/>
</dbReference>
<accession>A0A7V2AZ27</accession>
<dbReference type="HAMAP" id="MF_00161">
    <property type="entry name" value="LspA"/>
    <property type="match status" value="1"/>
</dbReference>
<comment type="pathway">
    <text evidence="9">Protein modification; lipoprotein biosynthesis (signal peptide cleavage).</text>
</comment>
<evidence type="ECO:0000313" key="12">
    <source>
        <dbReference type="EMBL" id="HER95283.1"/>
    </source>
</evidence>
<dbReference type="GO" id="GO:0004190">
    <property type="term" value="F:aspartic-type endopeptidase activity"/>
    <property type="evidence" value="ECO:0007669"/>
    <property type="project" value="UniProtKB-UniRule"/>
</dbReference>
<comment type="similarity">
    <text evidence="1 9 11">Belongs to the peptidase A8 family.</text>
</comment>
<dbReference type="UniPathway" id="UPA00665"/>
<evidence type="ECO:0000256" key="3">
    <source>
        <dbReference type="ARBA" id="ARBA00022670"/>
    </source>
</evidence>
<organism evidence="12">
    <name type="scientific">Rhodothermus marinus</name>
    <name type="common">Rhodothermus obamensis</name>
    <dbReference type="NCBI Taxonomy" id="29549"/>
    <lineage>
        <taxon>Bacteria</taxon>
        <taxon>Pseudomonadati</taxon>
        <taxon>Rhodothermota</taxon>
        <taxon>Rhodothermia</taxon>
        <taxon>Rhodothermales</taxon>
        <taxon>Rhodothermaceae</taxon>
        <taxon>Rhodothermus</taxon>
    </lineage>
</organism>
<dbReference type="PRINTS" id="PR00781">
    <property type="entry name" value="LIPOSIGPTASE"/>
</dbReference>
<proteinExistence type="inferred from homology"/>
<keyword evidence="7 9" id="KW-1133">Transmembrane helix</keyword>
<evidence type="ECO:0000256" key="7">
    <source>
        <dbReference type="ARBA" id="ARBA00022989"/>
    </source>
</evidence>
<feature type="active site" evidence="9">
    <location>
        <position position="122"/>
    </location>
</feature>
<keyword evidence="3 9" id="KW-0645">Protease</keyword>
<dbReference type="GO" id="GO:0006508">
    <property type="term" value="P:proteolysis"/>
    <property type="evidence" value="ECO:0007669"/>
    <property type="project" value="UniProtKB-KW"/>
</dbReference>
<feature type="transmembrane region" description="Helical" evidence="9">
    <location>
        <begin position="143"/>
        <end position="168"/>
    </location>
</feature>
<dbReference type="PANTHER" id="PTHR33695:SF1">
    <property type="entry name" value="LIPOPROTEIN SIGNAL PEPTIDASE"/>
    <property type="match status" value="1"/>
</dbReference>
<feature type="transmembrane region" description="Helical" evidence="9">
    <location>
        <begin position="54"/>
        <end position="76"/>
    </location>
</feature>
<evidence type="ECO:0000256" key="11">
    <source>
        <dbReference type="RuleBase" id="RU004181"/>
    </source>
</evidence>
<dbReference type="AlphaFoldDB" id="A0A7V2AZ27"/>
<comment type="caution">
    <text evidence="9">Lacks conserved residue(s) required for the propagation of feature annotation.</text>
</comment>
<evidence type="ECO:0000256" key="8">
    <source>
        <dbReference type="ARBA" id="ARBA00023136"/>
    </source>
</evidence>
<evidence type="ECO:0000256" key="10">
    <source>
        <dbReference type="RuleBase" id="RU000594"/>
    </source>
</evidence>
<evidence type="ECO:0000256" key="6">
    <source>
        <dbReference type="ARBA" id="ARBA00022801"/>
    </source>
</evidence>
<dbReference type="InterPro" id="IPR001872">
    <property type="entry name" value="Peptidase_A8"/>
</dbReference>
<keyword evidence="8 9" id="KW-0472">Membrane</keyword>
<feature type="transmembrane region" description="Helical" evidence="9">
    <location>
        <begin position="88"/>
        <end position="113"/>
    </location>
</feature>
<sequence>MRILWITLFVVLLDQLTKVLVVQTMYPGESIPVLGDWLKLTYTENPGMAFGINFGPQGTITVLAVIATVLIAWYLYRIRQGYGPYRASLAVILGGALGNIIDRMFYGLLYGYAGFFHGRVVDFIHVDLWRGYLPESIPWIGGAYVALFPIWNVADMAIVVGVVGLFLFQKAFHARWQQQASLTAPIEAPVSGPSVEDK</sequence>
<dbReference type="EC" id="3.4.23.36" evidence="9"/>
<feature type="active site" evidence="9">
    <location>
        <position position="155"/>
    </location>
</feature>
<keyword evidence="4 9" id="KW-0812">Transmembrane</keyword>
<dbReference type="EMBL" id="DSGB01000002">
    <property type="protein sequence ID" value="HER95283.1"/>
    <property type="molecule type" value="Genomic_DNA"/>
</dbReference>
<keyword evidence="2 9" id="KW-1003">Cell membrane</keyword>
<dbReference type="PROSITE" id="PS00855">
    <property type="entry name" value="SPASE_II"/>
    <property type="match status" value="1"/>
</dbReference>
<dbReference type="Pfam" id="PF01252">
    <property type="entry name" value="Peptidase_A8"/>
    <property type="match status" value="1"/>
</dbReference>
<dbReference type="NCBIfam" id="TIGR00077">
    <property type="entry name" value="lspA"/>
    <property type="match status" value="1"/>
</dbReference>
<keyword evidence="5 9" id="KW-0064">Aspartyl protease</keyword>
<name>A0A7V2AZ27_RHOMR</name>
<evidence type="ECO:0000256" key="2">
    <source>
        <dbReference type="ARBA" id="ARBA00022475"/>
    </source>
</evidence>
<evidence type="ECO:0000256" key="9">
    <source>
        <dbReference type="HAMAP-Rule" id="MF_00161"/>
    </source>
</evidence>
<dbReference type="PANTHER" id="PTHR33695">
    <property type="entry name" value="LIPOPROTEIN SIGNAL PEPTIDASE"/>
    <property type="match status" value="1"/>
</dbReference>
<evidence type="ECO:0000256" key="5">
    <source>
        <dbReference type="ARBA" id="ARBA00022750"/>
    </source>
</evidence>
<comment type="subcellular location">
    <subcellularLocation>
        <location evidence="9">Cell membrane</location>
        <topology evidence="9">Multi-pass membrane protein</topology>
    </subcellularLocation>
</comment>
<comment type="catalytic activity">
    <reaction evidence="9 10">
        <text>Release of signal peptides from bacterial membrane prolipoproteins. Hydrolyzes -Xaa-Yaa-Zaa-|-(S,diacylglyceryl)Cys-, in which Xaa is hydrophobic (preferably Leu), and Yaa (Ala or Ser) and Zaa (Gly or Ala) have small, neutral side chains.</text>
        <dbReference type="EC" id="3.4.23.36"/>
    </reaction>
</comment>
<comment type="caution">
    <text evidence="12">The sequence shown here is derived from an EMBL/GenBank/DDBJ whole genome shotgun (WGS) entry which is preliminary data.</text>
</comment>
<reference evidence="12" key="1">
    <citation type="journal article" date="2020" name="mSystems">
        <title>Genome- and Community-Level Interaction Insights into Carbon Utilization and Element Cycling Functions of Hydrothermarchaeota in Hydrothermal Sediment.</title>
        <authorList>
            <person name="Zhou Z."/>
            <person name="Liu Y."/>
            <person name="Xu W."/>
            <person name="Pan J."/>
            <person name="Luo Z.H."/>
            <person name="Li M."/>
        </authorList>
    </citation>
    <scope>NUCLEOTIDE SEQUENCE [LARGE SCALE GENOMIC DNA]</scope>
    <source>
        <strain evidence="12">SpSt-143</strain>
    </source>
</reference>